<dbReference type="RefSeq" id="WP_183364524.1">
    <property type="nucleotide sequence ID" value="NZ_JACIEZ010000001.1"/>
</dbReference>
<sequence>MRGLALLVSVGLGFVVGMALPAGAMSLKDCSALYQAAKKNGTLGTRNWSEFRTGTCTEAGPTTGSAAAAPVAAQQGGSTAAAATPAAPAPAAVVAAMPAAIDPKYAAEKPSRARLHTCSDAYRAAKKAGALNGLRWIQPGGGFYSLCNRKLKAAG</sequence>
<evidence type="ECO:0000313" key="2">
    <source>
        <dbReference type="Proteomes" id="UP000528286"/>
    </source>
</evidence>
<dbReference type="Proteomes" id="UP000528286">
    <property type="component" value="Unassembled WGS sequence"/>
</dbReference>
<organism evidence="1 2">
    <name type="scientific">Gellertiella hungarica</name>
    <dbReference type="NCBI Taxonomy" id="1572859"/>
    <lineage>
        <taxon>Bacteria</taxon>
        <taxon>Pseudomonadati</taxon>
        <taxon>Pseudomonadota</taxon>
        <taxon>Alphaproteobacteria</taxon>
        <taxon>Hyphomicrobiales</taxon>
        <taxon>Rhizobiaceae</taxon>
        <taxon>Gellertiella</taxon>
    </lineage>
</organism>
<proteinExistence type="predicted"/>
<reference evidence="1 2" key="1">
    <citation type="submission" date="2020-08" db="EMBL/GenBank/DDBJ databases">
        <title>Genomic Encyclopedia of Type Strains, Phase IV (KMG-IV): sequencing the most valuable type-strain genomes for metagenomic binning, comparative biology and taxonomic classification.</title>
        <authorList>
            <person name="Goeker M."/>
        </authorList>
    </citation>
    <scope>NUCLEOTIDE SEQUENCE [LARGE SCALE GENOMIC DNA]</scope>
    <source>
        <strain evidence="1 2">DSM 29853</strain>
    </source>
</reference>
<gene>
    <name evidence="1" type="ORF">GGR23_000492</name>
</gene>
<dbReference type="EMBL" id="JACIEZ010000001">
    <property type="protein sequence ID" value="MBB4063331.1"/>
    <property type="molecule type" value="Genomic_DNA"/>
</dbReference>
<protein>
    <recommendedName>
        <fullName evidence="3">Antifreeze protein</fullName>
    </recommendedName>
</protein>
<accession>A0A7W6J205</accession>
<name>A0A7W6J205_9HYPH</name>
<keyword evidence="2" id="KW-1185">Reference proteome</keyword>
<comment type="caution">
    <text evidence="1">The sequence shown here is derived from an EMBL/GenBank/DDBJ whole genome shotgun (WGS) entry which is preliminary data.</text>
</comment>
<evidence type="ECO:0000313" key="1">
    <source>
        <dbReference type="EMBL" id="MBB4063331.1"/>
    </source>
</evidence>
<evidence type="ECO:0008006" key="3">
    <source>
        <dbReference type="Google" id="ProtNLM"/>
    </source>
</evidence>
<dbReference type="AlphaFoldDB" id="A0A7W6J205"/>